<name>Q7VD68_PROMA</name>
<proteinExistence type="predicted"/>
<dbReference type="KEGG" id="pma:Pro_0515"/>
<evidence type="ECO:0000313" key="4">
    <source>
        <dbReference type="EMBL" id="AAP99560.1"/>
    </source>
</evidence>
<dbReference type="AlphaFoldDB" id="Q7VD68"/>
<feature type="active site" description="Proton donor/acceptor" evidence="1">
    <location>
        <position position="309"/>
    </location>
</feature>
<organism evidence="4 5">
    <name type="scientific">Prochlorococcus marinus (strain SARG / CCMP1375 / SS120)</name>
    <dbReference type="NCBI Taxonomy" id="167539"/>
    <lineage>
        <taxon>Bacteria</taxon>
        <taxon>Bacillati</taxon>
        <taxon>Cyanobacteriota</taxon>
        <taxon>Cyanophyceae</taxon>
        <taxon>Synechococcales</taxon>
        <taxon>Prochlorococcaceae</taxon>
        <taxon>Prochlorococcus</taxon>
    </lineage>
</organism>
<dbReference type="PATRIC" id="fig|167539.5.peg.529"/>
<reference evidence="4 5" key="1">
    <citation type="journal article" date="2003" name="Proc. Natl. Acad. Sci. U.S.A.">
        <title>Genome sequence of the cyanobacterium Prochlorococcus marinus SS120, a nearly minimal oxyphototrophic genome.</title>
        <authorList>
            <person name="Dufresne A."/>
            <person name="Salanoubat M."/>
            <person name="Partensky F."/>
            <person name="Artiguenave F."/>
            <person name="Axmann I.M."/>
            <person name="Barbe V."/>
            <person name="Duprat S."/>
            <person name="Galperin M.Y."/>
            <person name="Koonin E.V."/>
            <person name="Le Gall F."/>
            <person name="Makarova K.S."/>
            <person name="Ostrowski M."/>
            <person name="Oztas S."/>
            <person name="Robert C."/>
            <person name="Rogozin I.B."/>
            <person name="Scanlan D.J."/>
            <person name="Tandeau de Marsac N."/>
            <person name="Weissenbach J."/>
            <person name="Wincker P."/>
            <person name="Wolf Y.I."/>
            <person name="Hess W.R."/>
        </authorList>
    </citation>
    <scope>NUCLEOTIDE SEQUENCE [LARGE SCALE GENOMIC DNA]</scope>
    <source>
        <strain evidence="5">SARG / CCMP1375 / SS120</strain>
    </source>
</reference>
<sequence length="442" mass="49806">MTLRLLLIRHGLSSYNLEHRIQGRNDLSTLTTKGTLQASKAGESLRSLHIHAVYTSPLQRAADTAKELIKNRNGELIPILDNDLLEVDLEPWSGLTIDEVKNKFSDLYSTWKHHPKELILHRKNGNSYKPIKELMDQAERFLKKIISTHHPDKNETVLVVGHNAILRCLILKMFKEPAEGFRRIKLDNSSISVFNINTDIENKAEFQVESLNSTSHLTPQIPPKGSFARIFLVRHGETNWNKEGRFQGQIDIPLNENGQKQALAASNFLKNVKFNQAFSSSMSRPMETAKIILRNHPTIEIKQQDELVEIGHGLWEGKLEAEISSEWGDLLKRWKKSPETVQMPEGETIGDVSSRAMNCFRHIAQRLSPNDTALIVAHDAVNKTILCNLLGLTNADIWKVKQGNGGITIIDLTEEQEPDIITCLNITSHLGDVVDRTAQGAL</sequence>
<dbReference type="PROSITE" id="PS00175">
    <property type="entry name" value="PG_MUTASE"/>
    <property type="match status" value="1"/>
</dbReference>
<dbReference type="EMBL" id="AE017126">
    <property type="protein sequence ID" value="AAP99560.1"/>
    <property type="molecule type" value="Genomic_DNA"/>
</dbReference>
<dbReference type="Gene3D" id="3.40.50.1240">
    <property type="entry name" value="Phosphoglycerate mutase-like"/>
    <property type="match status" value="2"/>
</dbReference>
<evidence type="ECO:0000313" key="5">
    <source>
        <dbReference type="Proteomes" id="UP000001420"/>
    </source>
</evidence>
<dbReference type="InterPro" id="IPR050275">
    <property type="entry name" value="PGM_Phosphatase"/>
</dbReference>
<dbReference type="EnsemblBacteria" id="AAP99560">
    <property type="protein sequence ID" value="AAP99560"/>
    <property type="gene ID" value="Pro_0515"/>
</dbReference>
<feature type="binding site" evidence="2">
    <location>
        <begin position="234"/>
        <end position="241"/>
    </location>
    <ligand>
        <name>substrate</name>
    </ligand>
</feature>
<dbReference type="SMART" id="SM00855">
    <property type="entry name" value="PGAM"/>
    <property type="match status" value="2"/>
</dbReference>
<dbReference type="STRING" id="167539.Pro_0515"/>
<keyword evidence="5" id="KW-1185">Reference proteome</keyword>
<gene>
    <name evidence="4" type="primary">gpmB</name>
    <name evidence="4" type="ordered locus">Pro_0515</name>
</gene>
<evidence type="ECO:0000256" key="2">
    <source>
        <dbReference type="PIRSR" id="PIRSR613078-2"/>
    </source>
</evidence>
<dbReference type="GO" id="GO:0016791">
    <property type="term" value="F:phosphatase activity"/>
    <property type="evidence" value="ECO:0007669"/>
    <property type="project" value="TreeGrafter"/>
</dbReference>
<feature type="binding site" evidence="2">
    <location>
        <position position="284"/>
    </location>
    <ligand>
        <name>substrate</name>
    </ligand>
</feature>
<protein>
    <submittedName>
        <fullName evidence="4">Phosphoglycerate mutase</fullName>
    </submittedName>
</protein>
<dbReference type="SUPFAM" id="SSF53254">
    <property type="entry name" value="Phosphoglycerate mutase-like"/>
    <property type="match status" value="2"/>
</dbReference>
<feature type="active site" description="Tele-phosphohistidine intermediate" evidence="1">
    <location>
        <position position="235"/>
    </location>
</feature>
<dbReference type="RefSeq" id="WP_011124669.1">
    <property type="nucleotide sequence ID" value="NC_005042.1"/>
</dbReference>
<dbReference type="HOGENOM" id="CLU_035286_1_0_3"/>
<evidence type="ECO:0000256" key="3">
    <source>
        <dbReference type="PIRSR" id="PIRSR613078-3"/>
    </source>
</evidence>
<dbReference type="CDD" id="cd07067">
    <property type="entry name" value="HP_PGM_like"/>
    <property type="match status" value="2"/>
</dbReference>
<dbReference type="Pfam" id="PF00300">
    <property type="entry name" value="His_Phos_1"/>
    <property type="match status" value="2"/>
</dbReference>
<dbReference type="InterPro" id="IPR029033">
    <property type="entry name" value="His_PPase_superfam"/>
</dbReference>
<dbReference type="PANTHER" id="PTHR48100">
    <property type="entry name" value="BROAD-SPECIFICITY PHOSPHATASE YOR283W-RELATED"/>
    <property type="match status" value="1"/>
</dbReference>
<dbReference type="OrthoDB" id="9781415at2"/>
<dbReference type="Proteomes" id="UP000001420">
    <property type="component" value="Chromosome"/>
</dbReference>
<dbReference type="InterPro" id="IPR013078">
    <property type="entry name" value="His_Pase_superF_clade-1"/>
</dbReference>
<dbReference type="InterPro" id="IPR001345">
    <property type="entry name" value="PG/BPGM_mutase_AS"/>
</dbReference>
<dbReference type="PANTHER" id="PTHR48100:SF10">
    <property type="entry name" value="2-CARBOXY-D-ARABINITOL-1-PHOSPHATASE-RELATED"/>
    <property type="match status" value="1"/>
</dbReference>
<feature type="site" description="Transition state stabilizer" evidence="3">
    <location>
        <position position="378"/>
    </location>
</feature>
<dbReference type="eggNOG" id="COG0406">
    <property type="taxonomic scope" value="Bacteria"/>
</dbReference>
<accession>Q7VD68</accession>
<evidence type="ECO:0000256" key="1">
    <source>
        <dbReference type="PIRSR" id="PIRSR613078-1"/>
    </source>
</evidence>